<comment type="catalytic activity">
    <reaction evidence="10 11">
        <text>L-histidinol phosphate + 2-oxoglutarate = 3-(imidazol-4-yl)-2-oxopropyl phosphate + L-glutamate</text>
        <dbReference type="Rhea" id="RHEA:23744"/>
        <dbReference type="ChEBI" id="CHEBI:16810"/>
        <dbReference type="ChEBI" id="CHEBI:29985"/>
        <dbReference type="ChEBI" id="CHEBI:57766"/>
        <dbReference type="ChEBI" id="CHEBI:57980"/>
        <dbReference type="EC" id="2.6.1.9"/>
    </reaction>
</comment>
<evidence type="ECO:0000313" key="13">
    <source>
        <dbReference type="EMBL" id="KYF86489.1"/>
    </source>
</evidence>
<dbReference type="PANTHER" id="PTHR42885">
    <property type="entry name" value="HISTIDINOL-PHOSPHATE AMINOTRANSFERASE-RELATED"/>
    <property type="match status" value="1"/>
</dbReference>
<name>A0A150S213_SORCE</name>
<keyword evidence="5 11" id="KW-0032">Aminotransferase</keyword>
<dbReference type="Gene3D" id="3.90.1150.10">
    <property type="entry name" value="Aspartate Aminotransferase, domain 1"/>
    <property type="match status" value="1"/>
</dbReference>
<comment type="similarity">
    <text evidence="3 11">Belongs to the class-II pyridoxal-phosphate-dependent aminotransferase family. Histidinol-phosphate aminotransferase subfamily.</text>
</comment>
<dbReference type="InterPro" id="IPR015421">
    <property type="entry name" value="PyrdxlP-dep_Trfase_major"/>
</dbReference>
<protein>
    <recommendedName>
        <fullName evidence="11">Histidinol-phosphate aminotransferase</fullName>
        <ecNumber evidence="11">2.6.1.9</ecNumber>
    </recommendedName>
    <alternativeName>
        <fullName evidence="11">Imidazole acetol-phosphate transaminase</fullName>
    </alternativeName>
</protein>
<gene>
    <name evidence="11" type="primary">hisC</name>
    <name evidence="13" type="ORF">BE17_05080</name>
</gene>
<dbReference type="Gene3D" id="3.40.640.10">
    <property type="entry name" value="Type I PLP-dependent aspartate aminotransferase-like (Major domain)"/>
    <property type="match status" value="1"/>
</dbReference>
<evidence type="ECO:0000313" key="14">
    <source>
        <dbReference type="Proteomes" id="UP000075635"/>
    </source>
</evidence>
<evidence type="ECO:0000259" key="12">
    <source>
        <dbReference type="Pfam" id="PF00155"/>
    </source>
</evidence>
<dbReference type="InterPro" id="IPR004839">
    <property type="entry name" value="Aminotransferase_I/II_large"/>
</dbReference>
<evidence type="ECO:0000256" key="2">
    <source>
        <dbReference type="ARBA" id="ARBA00005011"/>
    </source>
</evidence>
<dbReference type="InterPro" id="IPR015424">
    <property type="entry name" value="PyrdxlP-dep_Trfase"/>
</dbReference>
<keyword evidence="9 11" id="KW-0368">Histidine biosynthesis</keyword>
<sequence>MPPPDFLPALLRPELAELHAYTPIAGDFPVRLDANESPPLLSAGARAALERAAAPEDWGRYPDARMVELREAIAARCGAEPGEILAGVGSDEVISMVLTALSRPRQGANAASIVTVSPTFVMYKLSARARGMRAVEVPLDAGWDLDVAALARAVEFARPNVVFIASPNNPTGALMSEDRLEAVIAAANDALVIVDEAYIDFSPRDQLALRRRHPNVAVLRTLSKIGLASLRVGWLIGAPELVAELDKVRQPYNLPVPSQRAATFALRELDGELRRVAATVTGERERVARGLTELGLSVAPSHANFLWVGTRRPAGEVFDALAARGVLVRSFHAAGGRLAHRLRITIGLREENDRLLAEIAACA</sequence>
<evidence type="ECO:0000256" key="10">
    <source>
        <dbReference type="ARBA" id="ARBA00047481"/>
    </source>
</evidence>
<keyword evidence="6 11" id="KW-0028">Amino-acid biosynthesis</keyword>
<dbReference type="GO" id="GO:0004400">
    <property type="term" value="F:histidinol-phosphate transaminase activity"/>
    <property type="evidence" value="ECO:0007669"/>
    <property type="project" value="UniProtKB-UniRule"/>
</dbReference>
<evidence type="ECO:0000256" key="11">
    <source>
        <dbReference type="HAMAP-Rule" id="MF_01023"/>
    </source>
</evidence>
<dbReference type="AlphaFoldDB" id="A0A150S213"/>
<comment type="subunit">
    <text evidence="4 11">Homodimer.</text>
</comment>
<accession>A0A150S213</accession>
<dbReference type="NCBIfam" id="TIGR01141">
    <property type="entry name" value="hisC"/>
    <property type="match status" value="1"/>
</dbReference>
<evidence type="ECO:0000256" key="3">
    <source>
        <dbReference type="ARBA" id="ARBA00007970"/>
    </source>
</evidence>
<proteinExistence type="inferred from homology"/>
<evidence type="ECO:0000256" key="1">
    <source>
        <dbReference type="ARBA" id="ARBA00001933"/>
    </source>
</evidence>
<comment type="cofactor">
    <cofactor evidence="1 11">
        <name>pyridoxal 5'-phosphate</name>
        <dbReference type="ChEBI" id="CHEBI:597326"/>
    </cofactor>
</comment>
<comment type="pathway">
    <text evidence="2 11">Amino-acid biosynthesis; L-histidine biosynthesis; L-histidine from 5-phospho-alpha-D-ribose 1-diphosphate: step 7/9.</text>
</comment>
<comment type="caution">
    <text evidence="13">The sequence shown here is derived from an EMBL/GenBank/DDBJ whole genome shotgun (WGS) entry which is preliminary data.</text>
</comment>
<dbReference type="CDD" id="cd00609">
    <property type="entry name" value="AAT_like"/>
    <property type="match status" value="1"/>
</dbReference>
<dbReference type="EC" id="2.6.1.9" evidence="11"/>
<dbReference type="InterPro" id="IPR005861">
    <property type="entry name" value="HisP_aminotrans"/>
</dbReference>
<organism evidence="13 14">
    <name type="scientific">Sorangium cellulosum</name>
    <name type="common">Polyangium cellulosum</name>
    <dbReference type="NCBI Taxonomy" id="56"/>
    <lineage>
        <taxon>Bacteria</taxon>
        <taxon>Pseudomonadati</taxon>
        <taxon>Myxococcota</taxon>
        <taxon>Polyangia</taxon>
        <taxon>Polyangiales</taxon>
        <taxon>Polyangiaceae</taxon>
        <taxon>Sorangium</taxon>
    </lineage>
</organism>
<reference evidence="13 14" key="1">
    <citation type="submission" date="2014-02" db="EMBL/GenBank/DDBJ databases">
        <title>The small core and large imbalanced accessory genome model reveals a collaborative survival strategy of Sorangium cellulosum strains in nature.</title>
        <authorList>
            <person name="Han K."/>
            <person name="Peng R."/>
            <person name="Blom J."/>
            <person name="Li Y.-Z."/>
        </authorList>
    </citation>
    <scope>NUCLEOTIDE SEQUENCE [LARGE SCALE GENOMIC DNA]</scope>
    <source>
        <strain evidence="13 14">So0011-07</strain>
    </source>
</reference>
<keyword evidence="8 11" id="KW-0663">Pyridoxal phosphate</keyword>
<evidence type="ECO:0000256" key="8">
    <source>
        <dbReference type="ARBA" id="ARBA00022898"/>
    </source>
</evidence>
<dbReference type="UniPathway" id="UPA00031">
    <property type="reaction ID" value="UER00012"/>
</dbReference>
<evidence type="ECO:0000256" key="5">
    <source>
        <dbReference type="ARBA" id="ARBA00022576"/>
    </source>
</evidence>
<dbReference type="GO" id="GO:0030170">
    <property type="term" value="F:pyridoxal phosphate binding"/>
    <property type="evidence" value="ECO:0007669"/>
    <property type="project" value="InterPro"/>
</dbReference>
<dbReference type="InterPro" id="IPR015422">
    <property type="entry name" value="PyrdxlP-dep_Trfase_small"/>
</dbReference>
<evidence type="ECO:0000256" key="9">
    <source>
        <dbReference type="ARBA" id="ARBA00023102"/>
    </source>
</evidence>
<keyword evidence="7 11" id="KW-0808">Transferase</keyword>
<evidence type="ECO:0000256" key="4">
    <source>
        <dbReference type="ARBA" id="ARBA00011738"/>
    </source>
</evidence>
<dbReference type="HAMAP" id="MF_01023">
    <property type="entry name" value="HisC_aminotrans_2"/>
    <property type="match status" value="1"/>
</dbReference>
<evidence type="ECO:0000256" key="6">
    <source>
        <dbReference type="ARBA" id="ARBA00022605"/>
    </source>
</evidence>
<dbReference type="PANTHER" id="PTHR42885:SF2">
    <property type="entry name" value="HISTIDINOL-PHOSPHATE AMINOTRANSFERASE"/>
    <property type="match status" value="1"/>
</dbReference>
<dbReference type="SUPFAM" id="SSF53383">
    <property type="entry name" value="PLP-dependent transferases"/>
    <property type="match status" value="1"/>
</dbReference>
<feature type="modified residue" description="N6-(pyridoxal phosphate)lysine" evidence="11">
    <location>
        <position position="224"/>
    </location>
</feature>
<evidence type="ECO:0000256" key="7">
    <source>
        <dbReference type="ARBA" id="ARBA00022679"/>
    </source>
</evidence>
<dbReference type="EMBL" id="JEMB01001540">
    <property type="protein sequence ID" value="KYF86489.1"/>
    <property type="molecule type" value="Genomic_DNA"/>
</dbReference>
<feature type="domain" description="Aminotransferase class I/classII large" evidence="12">
    <location>
        <begin position="31"/>
        <end position="358"/>
    </location>
</feature>
<dbReference type="Pfam" id="PF00155">
    <property type="entry name" value="Aminotran_1_2"/>
    <property type="match status" value="1"/>
</dbReference>
<dbReference type="GO" id="GO:0000105">
    <property type="term" value="P:L-histidine biosynthetic process"/>
    <property type="evidence" value="ECO:0007669"/>
    <property type="project" value="UniProtKB-UniRule"/>
</dbReference>
<dbReference type="Proteomes" id="UP000075635">
    <property type="component" value="Unassembled WGS sequence"/>
</dbReference>